<dbReference type="InterPro" id="IPR002938">
    <property type="entry name" value="FAD-bd"/>
</dbReference>
<dbReference type="PANTHER" id="PTHR43876">
    <property type="entry name" value="UBIQUINONE BIOSYNTHESIS MONOOXYGENASE COQ6, MITOCHONDRIAL"/>
    <property type="match status" value="1"/>
</dbReference>
<dbReference type="PANTHER" id="PTHR43876:SF7">
    <property type="entry name" value="UBIQUINONE BIOSYNTHESIS MONOOXYGENASE COQ6, MITOCHONDRIAL"/>
    <property type="match status" value="1"/>
</dbReference>
<evidence type="ECO:0000256" key="5">
    <source>
        <dbReference type="ARBA" id="ARBA00022827"/>
    </source>
</evidence>
<name>A0ABV7BB47_9GAMM</name>
<evidence type="ECO:0000256" key="2">
    <source>
        <dbReference type="ARBA" id="ARBA00004749"/>
    </source>
</evidence>
<reference evidence="10" key="1">
    <citation type="journal article" date="2019" name="Int. J. Syst. Evol. Microbiol.">
        <title>The Global Catalogue of Microorganisms (GCM) 10K type strain sequencing project: providing services to taxonomists for standard genome sequencing and annotation.</title>
        <authorList>
            <consortium name="The Broad Institute Genomics Platform"/>
            <consortium name="The Broad Institute Genome Sequencing Center for Infectious Disease"/>
            <person name="Wu L."/>
            <person name="Ma J."/>
        </authorList>
    </citation>
    <scope>NUCLEOTIDE SEQUENCE [LARGE SCALE GENOMIC DNA]</scope>
    <source>
        <strain evidence="10">KCTC 52660</strain>
    </source>
</reference>
<comment type="cofactor">
    <cofactor evidence="1">
        <name>FAD</name>
        <dbReference type="ChEBI" id="CHEBI:57692"/>
    </cofactor>
</comment>
<dbReference type="InterPro" id="IPR051205">
    <property type="entry name" value="UbiH/COQ6_monooxygenase"/>
</dbReference>
<keyword evidence="6" id="KW-0560">Oxidoreductase</keyword>
<keyword evidence="7 9" id="KW-0503">Monooxygenase</keyword>
<dbReference type="Proteomes" id="UP001595386">
    <property type="component" value="Unassembled WGS sequence"/>
</dbReference>
<comment type="similarity">
    <text evidence="3">Belongs to the UbiH/COQ6 family.</text>
</comment>
<evidence type="ECO:0000313" key="9">
    <source>
        <dbReference type="EMBL" id="MFC2993455.1"/>
    </source>
</evidence>
<feature type="domain" description="FAD-binding" evidence="8">
    <location>
        <begin position="13"/>
        <end position="355"/>
    </location>
</feature>
<evidence type="ECO:0000259" key="8">
    <source>
        <dbReference type="Pfam" id="PF01494"/>
    </source>
</evidence>
<dbReference type="InterPro" id="IPR010971">
    <property type="entry name" value="UbiH/COQ6"/>
</dbReference>
<evidence type="ECO:0000256" key="1">
    <source>
        <dbReference type="ARBA" id="ARBA00001974"/>
    </source>
</evidence>
<protein>
    <submittedName>
        <fullName evidence="9">FAD-dependent monooxygenase</fullName>
    </submittedName>
</protein>
<dbReference type="SUPFAM" id="SSF51905">
    <property type="entry name" value="FAD/NAD(P)-binding domain"/>
    <property type="match status" value="1"/>
</dbReference>
<comment type="pathway">
    <text evidence="2">Cofactor biosynthesis; ubiquinone biosynthesis.</text>
</comment>
<evidence type="ECO:0000256" key="6">
    <source>
        <dbReference type="ARBA" id="ARBA00023002"/>
    </source>
</evidence>
<keyword evidence="5" id="KW-0274">FAD</keyword>
<evidence type="ECO:0000256" key="4">
    <source>
        <dbReference type="ARBA" id="ARBA00022630"/>
    </source>
</evidence>
<dbReference type="Gene3D" id="3.50.50.60">
    <property type="entry name" value="FAD/NAD(P)-binding domain"/>
    <property type="match status" value="2"/>
</dbReference>
<keyword evidence="4" id="KW-0285">Flavoprotein</keyword>
<dbReference type="GO" id="GO:0004497">
    <property type="term" value="F:monooxygenase activity"/>
    <property type="evidence" value="ECO:0007669"/>
    <property type="project" value="UniProtKB-KW"/>
</dbReference>
<evidence type="ECO:0000256" key="3">
    <source>
        <dbReference type="ARBA" id="ARBA00005349"/>
    </source>
</evidence>
<evidence type="ECO:0000256" key="7">
    <source>
        <dbReference type="ARBA" id="ARBA00023033"/>
    </source>
</evidence>
<organism evidence="9 10">
    <name type="scientific">Halomonas tibetensis</name>
    <dbReference type="NCBI Taxonomy" id="2259590"/>
    <lineage>
        <taxon>Bacteria</taxon>
        <taxon>Pseudomonadati</taxon>
        <taxon>Pseudomonadota</taxon>
        <taxon>Gammaproteobacteria</taxon>
        <taxon>Oceanospirillales</taxon>
        <taxon>Halomonadaceae</taxon>
        <taxon>Halomonas</taxon>
    </lineage>
</organism>
<dbReference type="PRINTS" id="PR00420">
    <property type="entry name" value="RNGMNOXGNASE"/>
</dbReference>
<comment type="caution">
    <text evidence="9">The sequence shown here is derived from an EMBL/GenBank/DDBJ whole genome shotgun (WGS) entry which is preliminary data.</text>
</comment>
<dbReference type="NCBIfam" id="TIGR01988">
    <property type="entry name" value="Ubi-OHases"/>
    <property type="match status" value="1"/>
</dbReference>
<keyword evidence="10" id="KW-1185">Reference proteome</keyword>
<gene>
    <name evidence="9" type="ORF">ACFODV_15650</name>
</gene>
<proteinExistence type="inferred from homology"/>
<dbReference type="Pfam" id="PF01494">
    <property type="entry name" value="FAD_binding_3"/>
    <property type="match status" value="1"/>
</dbReference>
<dbReference type="RefSeq" id="WP_379761100.1">
    <property type="nucleotide sequence ID" value="NZ_JBHRSQ010000038.1"/>
</dbReference>
<accession>A0ABV7BB47</accession>
<evidence type="ECO:0000313" key="10">
    <source>
        <dbReference type="Proteomes" id="UP001595386"/>
    </source>
</evidence>
<dbReference type="InterPro" id="IPR036188">
    <property type="entry name" value="FAD/NAD-bd_sf"/>
</dbReference>
<sequence>MDDAMDDAMDDTLDAIIVGGGMVGAAVAAALGQAGMAVALVEGDGPPEAIADDAPFDLRISSLNLASQQLLEEVGAWPFIPEARRCPFRHIEASDETERRHVHFGAADLELPDFGHFVENRVIRRALWQRLAELPNVTTHCHTGPVAWLPGSHRTLLELDNGRLLAARLVVGADGAGSRIRELAGIATRDEDYGLRALIINVRTCLPQQDVSWQRFTPDGPQAMLPLPGQHASLVWYGSPEDTAEREALDHEALRQAIEQAFPQRLGGLEAVLGRASFAIRGRHAERYVRPRLALVGDAAHVINPLAGQGLNLGLQDAADLTERVTAAFWESQDIGGQSLLAGYARARRPQTLAMIAAMSTLHHVFTGAAPLRQAGAAGLAVADRLDAAKRQVMRRALGL</sequence>
<dbReference type="EMBL" id="JBHRSQ010000038">
    <property type="protein sequence ID" value="MFC2993455.1"/>
    <property type="molecule type" value="Genomic_DNA"/>
</dbReference>